<dbReference type="InterPro" id="IPR008912">
    <property type="entry name" value="Uncharacterised_CoxE"/>
</dbReference>
<dbReference type="PIRSF" id="PIRSF010256">
    <property type="entry name" value="CoxE_vWa"/>
    <property type="match status" value="1"/>
</dbReference>
<name>A0ABY7AWE2_9PSEU</name>
<dbReference type="InterPro" id="IPR011195">
    <property type="entry name" value="UCP010256"/>
</dbReference>
<accession>A0ABY7AWE2</accession>
<dbReference type="Pfam" id="PF05762">
    <property type="entry name" value="VWA_CoxE"/>
    <property type="match status" value="1"/>
</dbReference>
<protein>
    <submittedName>
        <fullName evidence="1">VWA domain-containing protein</fullName>
    </submittedName>
</protein>
<evidence type="ECO:0000313" key="1">
    <source>
        <dbReference type="EMBL" id="WAL64034.1"/>
    </source>
</evidence>
<keyword evidence="2" id="KW-1185">Reference proteome</keyword>
<dbReference type="EMBL" id="CP113836">
    <property type="protein sequence ID" value="WAL64034.1"/>
    <property type="molecule type" value="Genomic_DNA"/>
</dbReference>
<dbReference type="PANTHER" id="PTHR39338">
    <property type="entry name" value="BLL5662 PROTEIN-RELATED"/>
    <property type="match status" value="1"/>
</dbReference>
<dbReference type="InterPro" id="IPR036465">
    <property type="entry name" value="vWFA_dom_sf"/>
</dbReference>
<evidence type="ECO:0000313" key="2">
    <source>
        <dbReference type="Proteomes" id="UP001163203"/>
    </source>
</evidence>
<dbReference type="Gene3D" id="3.40.50.410">
    <property type="entry name" value="von Willebrand factor, type A domain"/>
    <property type="match status" value="1"/>
</dbReference>
<gene>
    <name evidence="1" type="ORF">ORV05_23985</name>
</gene>
<reference evidence="1" key="1">
    <citation type="submission" date="2022-11" db="EMBL/GenBank/DDBJ databases">
        <authorList>
            <person name="Mo P."/>
        </authorList>
    </citation>
    <scope>NUCLEOTIDE SEQUENCE</scope>
    <source>
        <strain evidence="1">HUAS 11-8</strain>
    </source>
</reference>
<proteinExistence type="predicted"/>
<dbReference type="RefSeq" id="WP_268754275.1">
    <property type="nucleotide sequence ID" value="NZ_CP113836.1"/>
</dbReference>
<dbReference type="PANTHER" id="PTHR39338:SF6">
    <property type="entry name" value="BLL5662 PROTEIN"/>
    <property type="match status" value="1"/>
</dbReference>
<sequence length="369" mass="39929">MRADLALVAARFCGALRAAGLPVGVDRAARFTRAVLLLSPVETRELRWCALATLASAPGEVEIVDRVFAAVFGGGMDLADFRGDRPEPPLSTVDAKKAAFSVGDEPREPGRVRELAVATAGSAVERLASRDFGDLEPGELALLRDAMRRLRLATPPRRTRRKRATPAGRRVDLRETLRRSRRSGGEPAVLRRWSPRWKPRKLVVLCDISGSMQAHARAMLQLLVCAAGGTRAEVFTFATRLTRLTRALRSKPALAMRRAGEEAPDWAGGTRIGAALREFLDAYGARGMARGAVVVIVSDGWETGPAELLGAQMERLSRLAHRIVWVNPRTAKPGYRPLAGGMAAAWPYCDAVVSAHRLDALGPLLDALA</sequence>
<dbReference type="SUPFAM" id="SSF53300">
    <property type="entry name" value="vWA-like"/>
    <property type="match status" value="1"/>
</dbReference>
<dbReference type="CDD" id="cd00198">
    <property type="entry name" value="vWFA"/>
    <property type="match status" value="1"/>
</dbReference>
<dbReference type="Proteomes" id="UP001163203">
    <property type="component" value="Chromosome"/>
</dbReference>
<organism evidence="1 2">
    <name type="scientific">Amycolatopsis cynarae</name>
    <dbReference type="NCBI Taxonomy" id="2995223"/>
    <lineage>
        <taxon>Bacteria</taxon>
        <taxon>Bacillati</taxon>
        <taxon>Actinomycetota</taxon>
        <taxon>Actinomycetes</taxon>
        <taxon>Pseudonocardiales</taxon>
        <taxon>Pseudonocardiaceae</taxon>
        <taxon>Amycolatopsis</taxon>
    </lineage>
</organism>